<dbReference type="PROSITE" id="PS50892">
    <property type="entry name" value="V_SNARE"/>
    <property type="match status" value="1"/>
</dbReference>
<dbReference type="PANTHER" id="PTHR46897:SF1">
    <property type="entry name" value="VESICLE-ASSOCIATED MEMBRANE PROTEIN 4"/>
    <property type="match status" value="1"/>
</dbReference>
<keyword evidence="3" id="KW-0472">Membrane</keyword>
<dbReference type="STRING" id="188477.A0A433U062"/>
<sequence length="268" mass="29722">APGLYSVGIGSIPPSAHSPATQAPGLAGGHPAWSLLLCQSLMMMMSLLMTQLLLVPTDWAKPALFVAMMTMMLMTMMMVLPFETPASPTQTSSQFQRLRHQVDELVVLMRDNVVVWRKRGTRIKRFHGRMDRLSKISRAFKVHARGFHKAIWWKHNRMKTIVQLEIGILFAIVSVTLATHAAGSNGLTKKATASNFSGISKHQDHLVGDSRDGLGSPNPVRERMDQADKLGLADQNTSQEKLRDSVHDKFVCGETNSNMRGADRLHCL</sequence>
<keyword evidence="3" id="KW-0812">Transmembrane</keyword>
<feature type="transmembrane region" description="Helical" evidence="3">
    <location>
        <begin position="32"/>
        <end position="55"/>
    </location>
</feature>
<keyword evidence="6" id="KW-1185">Reference proteome</keyword>
<evidence type="ECO:0000313" key="5">
    <source>
        <dbReference type="EMBL" id="RUS87213.1"/>
    </source>
</evidence>
<dbReference type="Pfam" id="PF00957">
    <property type="entry name" value="Synaptobrevin"/>
    <property type="match status" value="1"/>
</dbReference>
<dbReference type="PANTHER" id="PTHR46897">
    <property type="entry name" value="VESICLE-ASSOCIATED MEMBRANE PROTEIN 4"/>
    <property type="match status" value="1"/>
</dbReference>
<evidence type="ECO:0000259" key="4">
    <source>
        <dbReference type="PROSITE" id="PS50892"/>
    </source>
</evidence>
<feature type="compositionally biased region" description="Basic and acidic residues" evidence="2">
    <location>
        <begin position="202"/>
        <end position="212"/>
    </location>
</feature>
<name>A0A433U062_ELYCH</name>
<gene>
    <name evidence="5" type="ORF">EGW08_005053</name>
</gene>
<comment type="caution">
    <text evidence="5">The sequence shown here is derived from an EMBL/GenBank/DDBJ whole genome shotgun (WGS) entry which is preliminary data.</text>
</comment>
<evidence type="ECO:0000256" key="2">
    <source>
        <dbReference type="SAM" id="MobiDB-lite"/>
    </source>
</evidence>
<dbReference type="InterPro" id="IPR042887">
    <property type="entry name" value="VAMP4"/>
</dbReference>
<dbReference type="OrthoDB" id="10496081at2759"/>
<dbReference type="InterPro" id="IPR042855">
    <property type="entry name" value="V_SNARE_CC"/>
</dbReference>
<feature type="non-terminal residue" evidence="5">
    <location>
        <position position="1"/>
    </location>
</feature>
<protein>
    <recommendedName>
        <fullName evidence="4">V-SNARE coiled-coil homology domain-containing protein</fullName>
    </recommendedName>
</protein>
<feature type="region of interest" description="Disordered" evidence="2">
    <location>
        <begin position="202"/>
        <end position="222"/>
    </location>
</feature>
<feature type="transmembrane region" description="Helical" evidence="3">
    <location>
        <begin position="62"/>
        <end position="82"/>
    </location>
</feature>
<evidence type="ECO:0000256" key="3">
    <source>
        <dbReference type="SAM" id="Phobius"/>
    </source>
</evidence>
<keyword evidence="3" id="KW-1133">Transmembrane helix</keyword>
<proteinExistence type="predicted"/>
<dbReference type="Proteomes" id="UP000271974">
    <property type="component" value="Unassembled WGS sequence"/>
</dbReference>
<dbReference type="EMBL" id="RQTK01000117">
    <property type="protein sequence ID" value="RUS87213.1"/>
    <property type="molecule type" value="Genomic_DNA"/>
</dbReference>
<keyword evidence="1" id="KW-0175">Coiled coil</keyword>
<dbReference type="Gene3D" id="1.20.5.110">
    <property type="match status" value="1"/>
</dbReference>
<evidence type="ECO:0000313" key="6">
    <source>
        <dbReference type="Proteomes" id="UP000271974"/>
    </source>
</evidence>
<dbReference type="SUPFAM" id="SSF58038">
    <property type="entry name" value="SNARE fusion complex"/>
    <property type="match status" value="1"/>
</dbReference>
<evidence type="ECO:0000256" key="1">
    <source>
        <dbReference type="PROSITE-ProRule" id="PRU00290"/>
    </source>
</evidence>
<dbReference type="GO" id="GO:0090161">
    <property type="term" value="P:Golgi ribbon formation"/>
    <property type="evidence" value="ECO:0007669"/>
    <property type="project" value="InterPro"/>
</dbReference>
<organism evidence="5 6">
    <name type="scientific">Elysia chlorotica</name>
    <name type="common">Eastern emerald elysia</name>
    <name type="synonym">Sea slug</name>
    <dbReference type="NCBI Taxonomy" id="188477"/>
    <lineage>
        <taxon>Eukaryota</taxon>
        <taxon>Metazoa</taxon>
        <taxon>Spiralia</taxon>
        <taxon>Lophotrochozoa</taxon>
        <taxon>Mollusca</taxon>
        <taxon>Gastropoda</taxon>
        <taxon>Heterobranchia</taxon>
        <taxon>Euthyneura</taxon>
        <taxon>Panpulmonata</taxon>
        <taxon>Sacoglossa</taxon>
        <taxon>Placobranchoidea</taxon>
        <taxon>Plakobranchidae</taxon>
        <taxon>Elysia</taxon>
    </lineage>
</organism>
<feature type="domain" description="V-SNARE coiled-coil homology" evidence="4">
    <location>
        <begin position="94"/>
        <end position="154"/>
    </location>
</feature>
<reference evidence="5 6" key="1">
    <citation type="submission" date="2019-01" db="EMBL/GenBank/DDBJ databases">
        <title>A draft genome assembly of the solar-powered sea slug Elysia chlorotica.</title>
        <authorList>
            <person name="Cai H."/>
            <person name="Li Q."/>
            <person name="Fang X."/>
            <person name="Li J."/>
            <person name="Curtis N.E."/>
            <person name="Altenburger A."/>
            <person name="Shibata T."/>
            <person name="Feng M."/>
            <person name="Maeda T."/>
            <person name="Schwartz J.A."/>
            <person name="Shigenobu S."/>
            <person name="Lundholm N."/>
            <person name="Nishiyama T."/>
            <person name="Yang H."/>
            <person name="Hasebe M."/>
            <person name="Li S."/>
            <person name="Pierce S.K."/>
            <person name="Wang J."/>
        </authorList>
    </citation>
    <scope>NUCLEOTIDE SEQUENCE [LARGE SCALE GENOMIC DNA]</scope>
    <source>
        <strain evidence="5">EC2010</strain>
        <tissue evidence="5">Whole organism of an adult</tissue>
    </source>
</reference>
<accession>A0A433U062</accession>
<dbReference type="AlphaFoldDB" id="A0A433U062"/>